<dbReference type="EMBL" id="AEEI01000032">
    <property type="protein sequence ID" value="EFM02098.1"/>
    <property type="molecule type" value="Genomic_DNA"/>
</dbReference>
<evidence type="ECO:0000313" key="1">
    <source>
        <dbReference type="EMBL" id="EFM02098.1"/>
    </source>
</evidence>
<keyword evidence="2" id="KW-1185">Reference proteome</keyword>
<reference evidence="1" key="1">
    <citation type="submission" date="2010-07" db="EMBL/GenBank/DDBJ databases">
        <authorList>
            <person name="Muzny D."/>
            <person name="Qin X."/>
            <person name="Deng J."/>
            <person name="Jiang H."/>
            <person name="Liu Y."/>
            <person name="Qu J."/>
            <person name="Song X.-Z."/>
            <person name="Zhang L."/>
            <person name="Thornton R."/>
            <person name="Coyle M."/>
            <person name="Francisco L."/>
            <person name="Jackson L."/>
            <person name="Javaid M."/>
            <person name="Korchina V."/>
            <person name="Kovar C."/>
            <person name="Mata R."/>
            <person name="Mathew T."/>
            <person name="Ngo R."/>
            <person name="Nguyen L."/>
            <person name="Nguyen N."/>
            <person name="Okwuonu G."/>
            <person name="Ongeri F."/>
            <person name="Pham C."/>
            <person name="Simmons D."/>
            <person name="Wilczek-Boney K."/>
            <person name="Hale W."/>
            <person name="Jakkamsetti A."/>
            <person name="Pham P."/>
            <person name="Ruth R."/>
            <person name="San Lucas F."/>
            <person name="Warren J."/>
            <person name="Zhang J."/>
            <person name="Zhao Z."/>
            <person name="Zhou C."/>
            <person name="Zhu D."/>
            <person name="Lee S."/>
            <person name="Bess C."/>
            <person name="Blankenburg K."/>
            <person name="Forbes L."/>
            <person name="Fu Q."/>
            <person name="Gubbala S."/>
            <person name="Hirani K."/>
            <person name="Jayaseelan J.C."/>
            <person name="Lara F."/>
            <person name="Munidasa M."/>
            <person name="Palculict T."/>
            <person name="Patil S."/>
            <person name="Pu L.-L."/>
            <person name="Saada N."/>
            <person name="Tang L."/>
            <person name="Weissenberger G."/>
            <person name="Zhu Y."/>
            <person name="Hemphill L."/>
            <person name="Shang Y."/>
            <person name="Youmans B."/>
            <person name="Ayvaz T."/>
            <person name="Ross M."/>
            <person name="Santibanez J."/>
            <person name="Aqrawi P."/>
            <person name="Gross S."/>
            <person name="Joshi V."/>
            <person name="Fowler G."/>
            <person name="Nazareth L."/>
            <person name="Reid J."/>
            <person name="Worley K."/>
            <person name="Petrosino J."/>
            <person name="Highlander S."/>
            <person name="Gibbs R."/>
        </authorList>
    </citation>
    <scope>NUCLEOTIDE SEQUENCE [LARGE SCALE GENOMIC DNA]</scope>
    <source>
        <strain evidence="1">DSM 16973</strain>
    </source>
</reference>
<dbReference type="STRING" id="862515.HMPREF0658_0955"/>
<evidence type="ECO:0000313" key="2">
    <source>
        <dbReference type="Proteomes" id="UP000004394"/>
    </source>
</evidence>
<protein>
    <submittedName>
        <fullName evidence="1">Uncharacterized protein</fullName>
    </submittedName>
</protein>
<dbReference type="HOGENOM" id="CLU_3156305_0_0_10"/>
<sequence>MIYTYYNKGKIVCKRLHEMFYPFNSKSAKECCIRATFVTNSERVKLLA</sequence>
<proteinExistence type="predicted"/>
<dbReference type="AlphaFoldDB" id="E0NS04"/>
<organism evidence="1 2">
    <name type="scientific">Hoylesella marshii DSM 16973 = JCM 13450</name>
    <dbReference type="NCBI Taxonomy" id="862515"/>
    <lineage>
        <taxon>Bacteria</taxon>
        <taxon>Pseudomonadati</taxon>
        <taxon>Bacteroidota</taxon>
        <taxon>Bacteroidia</taxon>
        <taxon>Bacteroidales</taxon>
        <taxon>Prevotellaceae</taxon>
        <taxon>Hoylesella</taxon>
    </lineage>
</organism>
<dbReference type="Proteomes" id="UP000004394">
    <property type="component" value="Unassembled WGS sequence"/>
</dbReference>
<dbReference type="BioCyc" id="PMAR862515-HMP:GMOO-970-MONOMER"/>
<gene>
    <name evidence="1" type="ORF">HMPREF0658_0955</name>
</gene>
<name>E0NS04_9BACT</name>
<comment type="caution">
    <text evidence="1">The sequence shown here is derived from an EMBL/GenBank/DDBJ whole genome shotgun (WGS) entry which is preliminary data.</text>
</comment>
<accession>E0NS04</accession>